<evidence type="ECO:0000256" key="8">
    <source>
        <dbReference type="ARBA" id="ARBA00022705"/>
    </source>
</evidence>
<dbReference type="InterPro" id="IPR016195">
    <property type="entry name" value="Pol/histidinol_Pase-like"/>
</dbReference>
<dbReference type="GO" id="GO:0003887">
    <property type="term" value="F:DNA-directed DNA polymerase activity"/>
    <property type="evidence" value="ECO:0007669"/>
    <property type="project" value="UniProtKB-UniRule"/>
</dbReference>
<evidence type="ECO:0000256" key="1">
    <source>
        <dbReference type="ARBA" id="ARBA00004496"/>
    </source>
</evidence>
<dbReference type="InterPro" id="IPR004365">
    <property type="entry name" value="NA-bd_OB_tRNA"/>
</dbReference>
<dbReference type="GO" id="GO:0006260">
    <property type="term" value="P:DNA replication"/>
    <property type="evidence" value="ECO:0007669"/>
    <property type="project" value="UniProtKB-KW"/>
</dbReference>
<dbReference type="Gene3D" id="1.10.150.870">
    <property type="match status" value="1"/>
</dbReference>
<name>A0AAW8D2X3_9BURK</name>
<evidence type="ECO:0000313" key="15">
    <source>
        <dbReference type="EMBL" id="MDP9894342.1"/>
    </source>
</evidence>
<evidence type="ECO:0000256" key="13">
    <source>
        <dbReference type="HAMAP-Rule" id="MF_01902"/>
    </source>
</evidence>
<keyword evidence="6 13" id="KW-0808">Transferase</keyword>
<dbReference type="Gene3D" id="3.20.20.140">
    <property type="entry name" value="Metal-dependent hydrolases"/>
    <property type="match status" value="1"/>
</dbReference>
<evidence type="ECO:0000256" key="4">
    <source>
        <dbReference type="ARBA" id="ARBA00017273"/>
    </source>
</evidence>
<keyword evidence="10 13" id="KW-0239">DNA-directed DNA polymerase</keyword>
<dbReference type="Pfam" id="PF07733">
    <property type="entry name" value="DNA_pol3_alpha"/>
    <property type="match status" value="1"/>
</dbReference>
<reference evidence="15" key="1">
    <citation type="submission" date="2023-07" db="EMBL/GenBank/DDBJ databases">
        <title>Sorghum-associated microbial communities from plants grown in Nebraska, USA.</title>
        <authorList>
            <person name="Schachtman D."/>
        </authorList>
    </citation>
    <scope>NUCLEOTIDE SEQUENCE</scope>
    <source>
        <strain evidence="15">DS3754</strain>
    </source>
</reference>
<dbReference type="CDD" id="cd07434">
    <property type="entry name" value="PHP_PolIIIA_DnaE2"/>
    <property type="match status" value="1"/>
</dbReference>
<dbReference type="PANTHER" id="PTHR32294">
    <property type="entry name" value="DNA POLYMERASE III SUBUNIT ALPHA"/>
    <property type="match status" value="1"/>
</dbReference>
<dbReference type="SMART" id="SM00481">
    <property type="entry name" value="POLIIIAc"/>
    <property type="match status" value="1"/>
</dbReference>
<feature type="domain" description="Polymerase/histidinol phosphatase N-terminal" evidence="14">
    <location>
        <begin position="36"/>
        <end position="124"/>
    </location>
</feature>
<dbReference type="GO" id="GO:0005737">
    <property type="term" value="C:cytoplasm"/>
    <property type="evidence" value="ECO:0007669"/>
    <property type="project" value="UniProtKB-SubCell"/>
</dbReference>
<proteinExistence type="inferred from homology"/>
<dbReference type="Pfam" id="PF14579">
    <property type="entry name" value="HHH_6"/>
    <property type="match status" value="1"/>
</dbReference>
<dbReference type="Pfam" id="PF01336">
    <property type="entry name" value="tRNA_anti-codon"/>
    <property type="match status" value="1"/>
</dbReference>
<dbReference type="GO" id="GO:0008408">
    <property type="term" value="F:3'-5' exonuclease activity"/>
    <property type="evidence" value="ECO:0007669"/>
    <property type="project" value="InterPro"/>
</dbReference>
<dbReference type="EC" id="2.7.7.7" evidence="3 13"/>
<dbReference type="InterPro" id="IPR004013">
    <property type="entry name" value="PHP_dom"/>
</dbReference>
<evidence type="ECO:0000256" key="11">
    <source>
        <dbReference type="ARBA" id="ARBA00023204"/>
    </source>
</evidence>
<dbReference type="InterPro" id="IPR011708">
    <property type="entry name" value="DNA_pol3_alpha_NTPase_dom"/>
</dbReference>
<dbReference type="NCBIfam" id="NF004225">
    <property type="entry name" value="PRK05672.1"/>
    <property type="match status" value="1"/>
</dbReference>
<dbReference type="InterPro" id="IPR029460">
    <property type="entry name" value="DNAPol_HHH"/>
</dbReference>
<dbReference type="HAMAP" id="MF_01902">
    <property type="entry name" value="DNApol_error_prone"/>
    <property type="match status" value="1"/>
</dbReference>
<dbReference type="Pfam" id="PF02811">
    <property type="entry name" value="PHP"/>
    <property type="match status" value="1"/>
</dbReference>
<evidence type="ECO:0000256" key="10">
    <source>
        <dbReference type="ARBA" id="ARBA00022932"/>
    </source>
</evidence>
<evidence type="ECO:0000256" key="12">
    <source>
        <dbReference type="ARBA" id="ARBA00049244"/>
    </source>
</evidence>
<keyword evidence="5 13" id="KW-0963">Cytoplasm</keyword>
<keyword evidence="7 13" id="KW-0548">Nucleotidyltransferase</keyword>
<sequence>MPDLSAKEERKRQPAKVHALPVPLRKHTVAALPDYAELHCLTNFSFQRGASTPEEVVERAYQLGYAALAITDECSVAGIVRAYVCRRDMEHTLDEYEREHPEEPPIPRNLTFRLLFGSEFRFERFKLVVIANDTEGWGNLCEFITAARNTELPKGEYRVSWEDSDVASLQNCQVLFVPHREPGGAVDVATLHEDLLAAKALYGDNLWLAVEMLNELDDDLWFVTLMQASEQTGVPMVAAGDVHMHARARKPLHDVLTAVREGKTVAECGFALQSNAERHLRQRVRLAELYLPEMLANTLVVAERCRFDPKVIRDNYKYPLEMLGSNETATQTLARKTWAGAQERYPGGIPDAVRAQLHKELDLIRELEYEMFFLTVENIVSFARSQKILCQGRGSSANSVVCYCLGITAISPEKSHLLFERFLSRHRHEPPDIDVDFEHQRREEVIQYIYEKYGRERAAIAAVVICYRSRSALRDVGKAIGIDERLVDEFAKDHYWFDDAVLGEQLNAACARVGVKEDEFKLVQWIELTQRLKGFPRHLSQHVGGFVLTHTKLTRLVPVEKASMVNRSVIQWEKDDLEAMGMLKVDVLALGMLSAIRRGLDHMNRWRGSMVQMHDVPHDDQKVFDMICDADTVGVFQIESRAQMSMLPRLKPRCYEDLVIEVAIVRPGPIQGGMVHPYLKQRERVAKGLPIHYEKDELREALERTLGIPIFQEQVMQIAMIAAKFSADEADQLRRAMAAWKRKGGLDKFHAKLVNGMVDNEYPREFAEAIFKQILGFGDYGFPESHAASFALLVTVSSWLKNYEPACFLAALLDSQPMGFYSPSQLVQDARRHGVEVRPVDVTHSDFDTTLEARAPDAPRMPSSTDARYAERLGNENQPAVRLGLNRISGLSKEGVERLLKARAQSPFTSTEDLALRAELDGKDMAALAAADALMSLSGHRRQQVWDATAQRRSPALLKGVPINEQVLLLLPAAPEGEEIVGDYASLGLTLRRHPLALLRPRLSRMKLMSAEELRAQPTGRTVRACGIVKGRQRPGTANGTIFVTLEDETGNVNVIVWSHVIDAWREPLLKSHLLAVQGTWQRDDDSGGKVQHLVATGFKDLTPLMGRLAQSNTSRDFH</sequence>
<accession>A0AAW8D2X3</accession>
<dbReference type="NCBIfam" id="TIGR00594">
    <property type="entry name" value="polc"/>
    <property type="match status" value="1"/>
</dbReference>
<gene>
    <name evidence="13" type="primary">dnaE2</name>
    <name evidence="15" type="ORF">J2W31_003466</name>
</gene>
<dbReference type="EMBL" id="JAUSRD010000008">
    <property type="protein sequence ID" value="MDP9894342.1"/>
    <property type="molecule type" value="Genomic_DNA"/>
</dbReference>
<dbReference type="Pfam" id="PF17657">
    <property type="entry name" value="DNA_pol3_finger"/>
    <property type="match status" value="1"/>
</dbReference>
<dbReference type="InterPro" id="IPR040982">
    <property type="entry name" value="DNA_pol3_finger"/>
</dbReference>
<evidence type="ECO:0000313" key="16">
    <source>
        <dbReference type="Proteomes" id="UP001242045"/>
    </source>
</evidence>
<dbReference type="InterPro" id="IPR004805">
    <property type="entry name" value="DnaE2/DnaE/PolC"/>
</dbReference>
<keyword evidence="8 13" id="KW-0235">DNA replication</keyword>
<dbReference type="InterPro" id="IPR003141">
    <property type="entry name" value="Pol/His_phosphatase_N"/>
</dbReference>
<comment type="similarity">
    <text evidence="2 13">Belongs to the DNA polymerase type-C family. DnaE2 subfamily.</text>
</comment>
<evidence type="ECO:0000256" key="9">
    <source>
        <dbReference type="ARBA" id="ARBA00022763"/>
    </source>
</evidence>
<keyword evidence="9 13" id="KW-0227">DNA damage</keyword>
<evidence type="ECO:0000256" key="6">
    <source>
        <dbReference type="ARBA" id="ARBA00022679"/>
    </source>
</evidence>
<keyword evidence="11 13" id="KW-0234">DNA repair</keyword>
<evidence type="ECO:0000256" key="5">
    <source>
        <dbReference type="ARBA" id="ARBA00022490"/>
    </source>
</evidence>
<dbReference type="RefSeq" id="WP_307685475.1">
    <property type="nucleotide sequence ID" value="NZ_JAUSRD010000008.1"/>
</dbReference>
<comment type="subcellular location">
    <subcellularLocation>
        <location evidence="1 13">Cytoplasm</location>
    </subcellularLocation>
</comment>
<evidence type="ECO:0000256" key="7">
    <source>
        <dbReference type="ARBA" id="ARBA00022695"/>
    </source>
</evidence>
<dbReference type="GO" id="GO:0006281">
    <property type="term" value="P:DNA repair"/>
    <property type="evidence" value="ECO:0007669"/>
    <property type="project" value="UniProtKB-UniRule"/>
</dbReference>
<comment type="function">
    <text evidence="13">DNA polymerase involved in damage-induced mutagenesis and translesion synthesis (TLS). It is not the major replicative DNA polymerase.</text>
</comment>
<comment type="catalytic activity">
    <reaction evidence="12 13">
        <text>DNA(n) + a 2'-deoxyribonucleoside 5'-triphosphate = DNA(n+1) + diphosphate</text>
        <dbReference type="Rhea" id="RHEA:22508"/>
        <dbReference type="Rhea" id="RHEA-COMP:17339"/>
        <dbReference type="Rhea" id="RHEA-COMP:17340"/>
        <dbReference type="ChEBI" id="CHEBI:33019"/>
        <dbReference type="ChEBI" id="CHEBI:61560"/>
        <dbReference type="ChEBI" id="CHEBI:173112"/>
        <dbReference type="EC" id="2.7.7.7"/>
    </reaction>
</comment>
<dbReference type="InterPro" id="IPR023073">
    <property type="entry name" value="DnaE2"/>
</dbReference>
<dbReference type="PANTHER" id="PTHR32294:SF4">
    <property type="entry name" value="ERROR-PRONE DNA POLYMERASE"/>
    <property type="match status" value="1"/>
</dbReference>
<dbReference type="Proteomes" id="UP001242045">
    <property type="component" value="Unassembled WGS sequence"/>
</dbReference>
<evidence type="ECO:0000259" key="14">
    <source>
        <dbReference type="SMART" id="SM00481"/>
    </source>
</evidence>
<dbReference type="CDD" id="cd04485">
    <property type="entry name" value="DnaE_OBF"/>
    <property type="match status" value="1"/>
</dbReference>
<dbReference type="AlphaFoldDB" id="A0AAW8D2X3"/>
<evidence type="ECO:0000256" key="2">
    <source>
        <dbReference type="ARBA" id="ARBA00007391"/>
    </source>
</evidence>
<protein>
    <recommendedName>
        <fullName evidence="4 13">Error-prone DNA polymerase</fullName>
        <ecNumber evidence="3 13">2.7.7.7</ecNumber>
    </recommendedName>
</protein>
<comment type="caution">
    <text evidence="15">The sequence shown here is derived from an EMBL/GenBank/DDBJ whole genome shotgun (WGS) entry which is preliminary data.</text>
</comment>
<organism evidence="15 16">
    <name type="scientific">Variovorax boronicumulans</name>
    <dbReference type="NCBI Taxonomy" id="436515"/>
    <lineage>
        <taxon>Bacteria</taxon>
        <taxon>Pseudomonadati</taxon>
        <taxon>Pseudomonadota</taxon>
        <taxon>Betaproteobacteria</taxon>
        <taxon>Burkholderiales</taxon>
        <taxon>Comamonadaceae</taxon>
        <taxon>Variovorax</taxon>
    </lineage>
</organism>
<dbReference type="GO" id="GO:0003676">
    <property type="term" value="F:nucleic acid binding"/>
    <property type="evidence" value="ECO:0007669"/>
    <property type="project" value="InterPro"/>
</dbReference>
<evidence type="ECO:0000256" key="3">
    <source>
        <dbReference type="ARBA" id="ARBA00012417"/>
    </source>
</evidence>
<dbReference type="SUPFAM" id="SSF89550">
    <property type="entry name" value="PHP domain-like"/>
    <property type="match status" value="1"/>
</dbReference>